<protein>
    <recommendedName>
        <fullName evidence="3">Antibiotic biosynthesis monooxygenase</fullName>
    </recommendedName>
</protein>
<evidence type="ECO:0000313" key="2">
    <source>
        <dbReference type="Proteomes" id="UP000236751"/>
    </source>
</evidence>
<reference evidence="1 2" key="1">
    <citation type="submission" date="2016-10" db="EMBL/GenBank/DDBJ databases">
        <authorList>
            <person name="de Groot N.N."/>
        </authorList>
    </citation>
    <scope>NUCLEOTIDE SEQUENCE [LARGE SCALE GENOMIC DNA]</scope>
    <source>
        <strain evidence="1 2">Nl13</strain>
    </source>
</reference>
<dbReference type="EMBL" id="FNVK01000009">
    <property type="protein sequence ID" value="SEF78045.1"/>
    <property type="molecule type" value="Genomic_DNA"/>
</dbReference>
<dbReference type="Proteomes" id="UP000236751">
    <property type="component" value="Unassembled WGS sequence"/>
</dbReference>
<name>A0A1H5USI4_NITMU</name>
<accession>A0A1H5USI4</accession>
<proteinExistence type="predicted"/>
<sequence length="63" mass="7314">MWSSIYPHELGVAISQLQKVSISRAYALKRFVSNKMSNDVTEVISLTMWSDQESLRENYQPYS</sequence>
<evidence type="ECO:0000313" key="1">
    <source>
        <dbReference type="EMBL" id="SEF78045.1"/>
    </source>
</evidence>
<organism evidence="1 2">
    <name type="scientific">Nitrosospira multiformis (strain ATCC 25196 / NCIMB 11849 / C 71)</name>
    <dbReference type="NCBI Taxonomy" id="323848"/>
    <lineage>
        <taxon>Bacteria</taxon>
        <taxon>Pseudomonadati</taxon>
        <taxon>Pseudomonadota</taxon>
        <taxon>Betaproteobacteria</taxon>
        <taxon>Nitrosomonadales</taxon>
        <taxon>Nitrosomonadaceae</taxon>
        <taxon>Nitrosospira</taxon>
    </lineage>
</organism>
<dbReference type="AlphaFoldDB" id="A0A1H5USI4"/>
<gene>
    <name evidence="1" type="ORF">SAMN05216403_1094</name>
</gene>
<evidence type="ECO:0008006" key="3">
    <source>
        <dbReference type="Google" id="ProtNLM"/>
    </source>
</evidence>